<dbReference type="OrthoDB" id="10020333at2759"/>
<evidence type="ECO:0000256" key="1">
    <source>
        <dbReference type="ARBA" id="ARBA00012513"/>
    </source>
</evidence>
<dbReference type="EC" id="2.7.11.1" evidence="1"/>
<dbReference type="InterPro" id="IPR008271">
    <property type="entry name" value="Ser/Thr_kinase_AS"/>
</dbReference>
<dbReference type="CDD" id="cd14019">
    <property type="entry name" value="STKc_Cdc7"/>
    <property type="match status" value="1"/>
</dbReference>
<dbReference type="Pfam" id="PF00069">
    <property type="entry name" value="Pkinase"/>
    <property type="match status" value="1"/>
</dbReference>
<evidence type="ECO:0000259" key="7">
    <source>
        <dbReference type="PROSITE" id="PS50011"/>
    </source>
</evidence>
<evidence type="ECO:0000313" key="9">
    <source>
        <dbReference type="Proteomes" id="UP000030755"/>
    </source>
</evidence>
<dbReference type="SUPFAM" id="SSF56112">
    <property type="entry name" value="Protein kinase-like (PK-like)"/>
    <property type="match status" value="1"/>
</dbReference>
<dbReference type="PROSITE" id="PS50011">
    <property type="entry name" value="PROTEIN_KINASE_DOM"/>
    <property type="match status" value="1"/>
</dbReference>
<evidence type="ECO:0000256" key="5">
    <source>
        <dbReference type="ARBA" id="ARBA00022777"/>
    </source>
</evidence>
<dbReference type="InterPro" id="IPR011009">
    <property type="entry name" value="Kinase-like_dom_sf"/>
</dbReference>
<dbReference type="HOGENOM" id="CLU_000288_118_2_1"/>
<dbReference type="OMA" id="QGFTMEK"/>
<reference evidence="8 9" key="1">
    <citation type="journal article" date="2013" name="Curr. Biol.">
        <title>Shared signatures of parasitism and phylogenomics unite Cryptomycota and microsporidia.</title>
        <authorList>
            <person name="James T.Y."/>
            <person name="Pelin A."/>
            <person name="Bonen L."/>
            <person name="Ahrendt S."/>
            <person name="Sain D."/>
            <person name="Corradi N."/>
            <person name="Stajich J.E."/>
        </authorList>
    </citation>
    <scope>NUCLEOTIDE SEQUENCE [LARGE SCALE GENOMIC DNA]</scope>
    <source>
        <strain evidence="8 9">CSF55</strain>
    </source>
</reference>
<dbReference type="Gene3D" id="3.30.200.20">
    <property type="entry name" value="Phosphorylase Kinase, domain 1"/>
    <property type="match status" value="1"/>
</dbReference>
<accession>A0A075ANB0</accession>
<keyword evidence="4" id="KW-0547">Nucleotide-binding</keyword>
<keyword evidence="3" id="KW-0808">Transferase</keyword>
<dbReference type="PROSITE" id="PS00108">
    <property type="entry name" value="PROTEIN_KINASE_ST"/>
    <property type="match status" value="1"/>
</dbReference>
<dbReference type="PANTHER" id="PTHR44167:SF23">
    <property type="entry name" value="CDC7 KINASE, ISOFORM A-RELATED"/>
    <property type="match status" value="1"/>
</dbReference>
<name>A0A075ANB0_ROZAC</name>
<dbReference type="GO" id="GO:0005524">
    <property type="term" value="F:ATP binding"/>
    <property type="evidence" value="ECO:0007669"/>
    <property type="project" value="UniProtKB-KW"/>
</dbReference>
<organism evidence="8 9">
    <name type="scientific">Rozella allomycis (strain CSF55)</name>
    <dbReference type="NCBI Taxonomy" id="988480"/>
    <lineage>
        <taxon>Eukaryota</taxon>
        <taxon>Fungi</taxon>
        <taxon>Fungi incertae sedis</taxon>
        <taxon>Cryptomycota</taxon>
        <taxon>Cryptomycota incertae sedis</taxon>
        <taxon>Rozella</taxon>
    </lineage>
</organism>
<dbReference type="GO" id="GO:0044773">
    <property type="term" value="P:mitotic DNA damage checkpoint signaling"/>
    <property type="evidence" value="ECO:0007669"/>
    <property type="project" value="TreeGrafter"/>
</dbReference>
<dbReference type="PANTHER" id="PTHR44167">
    <property type="entry name" value="OVARIAN-SPECIFIC SERINE/THREONINE-PROTEIN KINASE LOK-RELATED"/>
    <property type="match status" value="1"/>
</dbReference>
<dbReference type="EMBL" id="KE561265">
    <property type="protein sequence ID" value="EPZ31259.1"/>
    <property type="molecule type" value="Genomic_DNA"/>
</dbReference>
<dbReference type="Gene3D" id="1.10.510.10">
    <property type="entry name" value="Transferase(Phosphotransferase) domain 1"/>
    <property type="match status" value="1"/>
</dbReference>
<dbReference type="InterPro" id="IPR000719">
    <property type="entry name" value="Prot_kinase_dom"/>
</dbReference>
<dbReference type="GO" id="GO:0004674">
    <property type="term" value="F:protein serine/threonine kinase activity"/>
    <property type="evidence" value="ECO:0007669"/>
    <property type="project" value="UniProtKB-KW"/>
</dbReference>
<protein>
    <recommendedName>
        <fullName evidence="1">non-specific serine/threonine protein kinase</fullName>
        <ecNumber evidence="1">2.7.11.1</ecNumber>
    </recommendedName>
</protein>
<dbReference type="SMART" id="SM00220">
    <property type="entry name" value="S_TKc"/>
    <property type="match status" value="1"/>
</dbReference>
<dbReference type="GO" id="GO:0005634">
    <property type="term" value="C:nucleus"/>
    <property type="evidence" value="ECO:0007669"/>
    <property type="project" value="TreeGrafter"/>
</dbReference>
<keyword evidence="2" id="KW-0723">Serine/threonine-protein kinase</keyword>
<evidence type="ECO:0000313" key="8">
    <source>
        <dbReference type="EMBL" id="EPZ31259.1"/>
    </source>
</evidence>
<sequence>MQELKSNWVDVYIKYHRLLANFDNKVQYVALKTITPTSSPSKIKEELEFLILLRGKFFTSPVITAVRKEDQVIVVMPYFSHDSAMEYIPRMKEIDIKLYMAQLLFALSWLHTMNIIHRDVKPGNFLFSLSTRRGLLVDFGLAEYFDDSCQEEKETKSTIDAEIHRGLRETYGDGILPKDSRSQLKANRGGTRGFRAPEVLMRYKDQTPAIDLWAAGIVLLCLATKRFPFFQSNDDDDALVELAIVFGRKKVEKAAAICNRVWKCNVPGITDEGKFKTLKELCQSLNPYDEWSDDLYDLLDKLLDFDFNSRITSLDALQHKFINSQQVLEKLNKELLNF</sequence>
<evidence type="ECO:0000256" key="2">
    <source>
        <dbReference type="ARBA" id="ARBA00022527"/>
    </source>
</evidence>
<dbReference type="AlphaFoldDB" id="A0A075ANB0"/>
<keyword evidence="6" id="KW-0067">ATP-binding</keyword>
<gene>
    <name evidence="8" type="ORF">O9G_000904</name>
</gene>
<keyword evidence="5 8" id="KW-0418">Kinase</keyword>
<proteinExistence type="predicted"/>
<evidence type="ECO:0000256" key="4">
    <source>
        <dbReference type="ARBA" id="ARBA00022741"/>
    </source>
</evidence>
<keyword evidence="9" id="KW-1185">Reference proteome</keyword>
<feature type="domain" description="Protein kinase" evidence="7">
    <location>
        <begin position="1"/>
        <end position="322"/>
    </location>
</feature>
<dbReference type="Proteomes" id="UP000030755">
    <property type="component" value="Unassembled WGS sequence"/>
</dbReference>
<dbReference type="STRING" id="988480.A0A075ANB0"/>
<evidence type="ECO:0000256" key="3">
    <source>
        <dbReference type="ARBA" id="ARBA00022679"/>
    </source>
</evidence>
<evidence type="ECO:0000256" key="6">
    <source>
        <dbReference type="ARBA" id="ARBA00022840"/>
    </source>
</evidence>